<proteinExistence type="predicted"/>
<dbReference type="InterPro" id="IPR023210">
    <property type="entry name" value="NADP_OxRdtase_dom"/>
</dbReference>
<evidence type="ECO:0000313" key="2">
    <source>
        <dbReference type="EMBL" id="SVA99272.1"/>
    </source>
</evidence>
<gene>
    <name evidence="2" type="ORF">METZ01_LOCUS152126</name>
</gene>
<organism evidence="2">
    <name type="scientific">marine metagenome</name>
    <dbReference type="NCBI Taxonomy" id="408172"/>
    <lineage>
        <taxon>unclassified sequences</taxon>
        <taxon>metagenomes</taxon>
        <taxon>ecological metagenomes</taxon>
    </lineage>
</organism>
<dbReference type="SUPFAM" id="SSF51430">
    <property type="entry name" value="NAD(P)-linked oxidoreductase"/>
    <property type="match status" value="1"/>
</dbReference>
<dbReference type="AlphaFoldDB" id="A0A382ADU6"/>
<name>A0A382ADU6_9ZZZZ</name>
<sequence>MRYIKCKGLKKDWSVITFGCWQIAPSEGWGNICSPQSADTVVKTALEFGISAFDTAEGYGDGESERRLGKALGHKKQDVIIISKIWPDASLTSVDYHKRLNNSLKALNRDYVDVYLVHFPSTYFNSIEQSEKLCALMEELKKSGKAITVGLSNFMEQDLLRLGKGIQEFCINQVPYNILQRNYEGKTRDICHKNEIGYMAYSPTAQGLLAGRLSNEATAFPARKWNKLYQEPLLTKSKPVRSLINNIAEEIKIKPISVALAWVLEQKNILTAIVGSRKPDQVSEFALAGDLRLSAEHLNQLNNASLSFHRK</sequence>
<evidence type="ECO:0000259" key="1">
    <source>
        <dbReference type="Pfam" id="PF00248"/>
    </source>
</evidence>
<dbReference type="PANTHER" id="PTHR43638:SF3">
    <property type="entry name" value="ALDEHYDE REDUCTASE"/>
    <property type="match status" value="1"/>
</dbReference>
<dbReference type="InterPro" id="IPR036812">
    <property type="entry name" value="NAD(P)_OxRdtase_dom_sf"/>
</dbReference>
<dbReference type="PRINTS" id="PR00069">
    <property type="entry name" value="ALDKETRDTASE"/>
</dbReference>
<dbReference type="InterPro" id="IPR020471">
    <property type="entry name" value="AKR"/>
</dbReference>
<dbReference type="EMBL" id="UINC01024832">
    <property type="protein sequence ID" value="SVA99272.1"/>
    <property type="molecule type" value="Genomic_DNA"/>
</dbReference>
<accession>A0A382ADU6</accession>
<dbReference type="GO" id="GO:0016491">
    <property type="term" value="F:oxidoreductase activity"/>
    <property type="evidence" value="ECO:0007669"/>
    <property type="project" value="InterPro"/>
</dbReference>
<protein>
    <recommendedName>
        <fullName evidence="1">NADP-dependent oxidoreductase domain-containing protein</fullName>
    </recommendedName>
</protein>
<reference evidence="2" key="1">
    <citation type="submission" date="2018-05" db="EMBL/GenBank/DDBJ databases">
        <authorList>
            <person name="Lanie J.A."/>
            <person name="Ng W.-L."/>
            <person name="Kazmierczak K.M."/>
            <person name="Andrzejewski T.M."/>
            <person name="Davidsen T.M."/>
            <person name="Wayne K.J."/>
            <person name="Tettelin H."/>
            <person name="Glass J.I."/>
            <person name="Rusch D."/>
            <person name="Podicherti R."/>
            <person name="Tsui H.-C.T."/>
            <person name="Winkler M.E."/>
        </authorList>
    </citation>
    <scope>NUCLEOTIDE SEQUENCE</scope>
</reference>
<feature type="domain" description="NADP-dependent oxidoreductase" evidence="1">
    <location>
        <begin position="16"/>
        <end position="303"/>
    </location>
</feature>
<dbReference type="PANTHER" id="PTHR43638">
    <property type="entry name" value="OXIDOREDUCTASE, ALDO/KETO REDUCTASE FAMILY PROTEIN"/>
    <property type="match status" value="1"/>
</dbReference>
<dbReference type="Pfam" id="PF00248">
    <property type="entry name" value="Aldo_ket_red"/>
    <property type="match status" value="1"/>
</dbReference>
<dbReference type="Gene3D" id="3.20.20.100">
    <property type="entry name" value="NADP-dependent oxidoreductase domain"/>
    <property type="match status" value="1"/>
</dbReference>